<protein>
    <submittedName>
        <fullName evidence="1">Uncharacterized protein</fullName>
    </submittedName>
</protein>
<dbReference type="AlphaFoldDB" id="A0A1E3BU68"/>
<accession>A0A1E3BU68</accession>
<gene>
    <name evidence="1" type="ORF">SI65_01486</name>
</gene>
<proteinExistence type="predicted"/>
<comment type="caution">
    <text evidence="1">The sequence shown here is derived from an EMBL/GenBank/DDBJ whole genome shotgun (WGS) entry which is preliminary data.</text>
</comment>
<evidence type="ECO:0000313" key="1">
    <source>
        <dbReference type="EMBL" id="ODM23896.1"/>
    </source>
</evidence>
<reference evidence="1 2" key="1">
    <citation type="journal article" date="2016" name="BMC Genomics">
        <title>Comparative genomic and transcriptomic analyses of the Fuzhuan brick tea-fermentation fungus Aspergillus cristatus.</title>
        <authorList>
            <person name="Ge Y."/>
            <person name="Wang Y."/>
            <person name="Liu Y."/>
            <person name="Tan Y."/>
            <person name="Ren X."/>
            <person name="Zhang X."/>
            <person name="Hyde K.D."/>
            <person name="Liu Y."/>
            <person name="Liu Z."/>
        </authorList>
    </citation>
    <scope>NUCLEOTIDE SEQUENCE [LARGE SCALE GENOMIC DNA]</scope>
    <source>
        <strain evidence="1 2">GZAAS20.1005</strain>
    </source>
</reference>
<name>A0A1E3BU68_ASPCR</name>
<evidence type="ECO:0000313" key="2">
    <source>
        <dbReference type="Proteomes" id="UP000094569"/>
    </source>
</evidence>
<organism evidence="1 2">
    <name type="scientific">Aspergillus cristatus</name>
    <name type="common">Chinese Fuzhuan brick tea-fermentation fungus</name>
    <name type="synonym">Eurotium cristatum</name>
    <dbReference type="NCBI Taxonomy" id="573508"/>
    <lineage>
        <taxon>Eukaryota</taxon>
        <taxon>Fungi</taxon>
        <taxon>Dikarya</taxon>
        <taxon>Ascomycota</taxon>
        <taxon>Pezizomycotina</taxon>
        <taxon>Eurotiomycetes</taxon>
        <taxon>Eurotiomycetidae</taxon>
        <taxon>Eurotiales</taxon>
        <taxon>Aspergillaceae</taxon>
        <taxon>Aspergillus</taxon>
        <taxon>Aspergillus subgen. Aspergillus</taxon>
    </lineage>
</organism>
<dbReference type="VEuPathDB" id="FungiDB:SI65_01486"/>
<keyword evidence="2" id="KW-1185">Reference proteome</keyword>
<dbReference type="Proteomes" id="UP000094569">
    <property type="component" value="Unassembled WGS sequence"/>
</dbReference>
<dbReference type="EMBL" id="JXNT01000001">
    <property type="protein sequence ID" value="ODM23896.1"/>
    <property type="molecule type" value="Genomic_DNA"/>
</dbReference>
<dbReference type="STRING" id="573508.A0A1E3BU68"/>
<sequence length="226" mass="26109">MAGFVIIIDNPIPDLSVLTVETRAHTMEHRLLMQLVRELQHGSMSDNRKLHLRRLLISRLQMNKQANQDVKLLGLYRSSTIEEWTVGQTSADYDSTTFDDFFERISESRLFHAEAHSDGTEDPYYRKPAQFLAAAMALAAYSERDVEAAIKKLWQSRKERKMADSITVDYMKSARFSQSVKNIRSLVQGSESQRRPRRGRSAFLLTVENLVDPEYFMLDFNFASHV</sequence>
<dbReference type="OrthoDB" id="5371738at2759"/>